<comment type="caution">
    <text evidence="1">The sequence shown here is derived from an EMBL/GenBank/DDBJ whole genome shotgun (WGS) entry which is preliminary data.</text>
</comment>
<evidence type="ECO:0000313" key="1">
    <source>
        <dbReference type="EMBL" id="KAA6363755.1"/>
    </source>
</evidence>
<evidence type="ECO:0000313" key="2">
    <source>
        <dbReference type="Proteomes" id="UP000324800"/>
    </source>
</evidence>
<sequence>MLLCPQKYASALIGLCAETHNLVPDATIALIKFAARNVVQRTEKEEERREKVTELIDQIATDDDEDDIQAEVAIEMSKHFTVGLDGLAAKDCGTQLQAAIHEEAQPEITIT</sequence>
<protein>
    <submittedName>
        <fullName evidence="1">Uncharacterized protein</fullName>
    </submittedName>
</protein>
<proteinExistence type="predicted"/>
<reference evidence="1 2" key="1">
    <citation type="submission" date="2019-03" db="EMBL/GenBank/DDBJ databases">
        <title>Single cell metagenomics reveals metabolic interactions within the superorganism composed of flagellate Streblomastix strix and complex community of Bacteroidetes bacteria on its surface.</title>
        <authorList>
            <person name="Treitli S.C."/>
            <person name="Kolisko M."/>
            <person name="Husnik F."/>
            <person name="Keeling P."/>
            <person name="Hampl V."/>
        </authorList>
    </citation>
    <scope>NUCLEOTIDE SEQUENCE [LARGE SCALE GENOMIC DNA]</scope>
    <source>
        <strain evidence="1">ST1C</strain>
    </source>
</reference>
<name>A0A5J4U299_9EUKA</name>
<organism evidence="1 2">
    <name type="scientific">Streblomastix strix</name>
    <dbReference type="NCBI Taxonomy" id="222440"/>
    <lineage>
        <taxon>Eukaryota</taxon>
        <taxon>Metamonada</taxon>
        <taxon>Preaxostyla</taxon>
        <taxon>Oxymonadida</taxon>
        <taxon>Streblomastigidae</taxon>
        <taxon>Streblomastix</taxon>
    </lineage>
</organism>
<dbReference type="EMBL" id="SNRW01022518">
    <property type="protein sequence ID" value="KAA6363755.1"/>
    <property type="molecule type" value="Genomic_DNA"/>
</dbReference>
<accession>A0A5J4U299</accession>
<feature type="non-terminal residue" evidence="1">
    <location>
        <position position="111"/>
    </location>
</feature>
<gene>
    <name evidence="1" type="ORF">EZS28_040716</name>
</gene>
<dbReference type="Proteomes" id="UP000324800">
    <property type="component" value="Unassembled WGS sequence"/>
</dbReference>
<dbReference type="AlphaFoldDB" id="A0A5J4U299"/>